<feature type="compositionally biased region" description="Polar residues" evidence="7">
    <location>
        <begin position="9"/>
        <end position="21"/>
    </location>
</feature>
<dbReference type="PANTHER" id="PTHR43390">
    <property type="entry name" value="SIGNAL PEPTIDASE I"/>
    <property type="match status" value="1"/>
</dbReference>
<dbReference type="InterPro" id="IPR019758">
    <property type="entry name" value="Pept_S26A_signal_pept_1_CS"/>
</dbReference>
<protein>
    <recommendedName>
        <fullName evidence="3 6">Signal peptidase I</fullName>
        <ecNumber evidence="3 6">3.4.21.89</ecNumber>
    </recommendedName>
</protein>
<feature type="region of interest" description="Disordered" evidence="7">
    <location>
        <begin position="1"/>
        <end position="23"/>
    </location>
</feature>
<dbReference type="Proteomes" id="UP000229334">
    <property type="component" value="Unassembled WGS sequence"/>
</dbReference>
<dbReference type="AlphaFoldDB" id="A0A2H0BMT1"/>
<dbReference type="SUPFAM" id="SSF51306">
    <property type="entry name" value="LexA/Signal peptidase"/>
    <property type="match status" value="1"/>
</dbReference>
<dbReference type="Pfam" id="PF10502">
    <property type="entry name" value="Peptidase_S26"/>
    <property type="match status" value="1"/>
</dbReference>
<keyword evidence="6" id="KW-0812">Transmembrane</keyword>
<comment type="subcellular location">
    <subcellularLocation>
        <location evidence="6">Membrane</location>
        <topology evidence="6">Single-pass type II membrane protein</topology>
    </subcellularLocation>
</comment>
<evidence type="ECO:0000256" key="4">
    <source>
        <dbReference type="ARBA" id="ARBA00022801"/>
    </source>
</evidence>
<feature type="domain" description="Peptidase S26" evidence="8">
    <location>
        <begin position="38"/>
        <end position="194"/>
    </location>
</feature>
<dbReference type="GO" id="GO:0009003">
    <property type="term" value="F:signal peptidase activity"/>
    <property type="evidence" value="ECO:0007669"/>
    <property type="project" value="UniProtKB-EC"/>
</dbReference>
<comment type="caution">
    <text evidence="9">The sequence shown here is derived from an EMBL/GenBank/DDBJ whole genome shotgun (WGS) entry which is preliminary data.</text>
</comment>
<feature type="transmembrane region" description="Helical" evidence="6">
    <location>
        <begin position="37"/>
        <end position="58"/>
    </location>
</feature>
<dbReference type="InterPro" id="IPR036286">
    <property type="entry name" value="LexA/Signal_pep-like_sf"/>
</dbReference>
<keyword evidence="6" id="KW-1133">Transmembrane helix</keyword>
<evidence type="ECO:0000313" key="10">
    <source>
        <dbReference type="Proteomes" id="UP000229334"/>
    </source>
</evidence>
<name>A0A2H0BMT1_9BACT</name>
<dbReference type="InterPro" id="IPR019533">
    <property type="entry name" value="Peptidase_S26"/>
</dbReference>
<feature type="active site" evidence="5">
    <location>
        <position position="111"/>
    </location>
</feature>
<dbReference type="PROSITE" id="PS00761">
    <property type="entry name" value="SPASE_I_3"/>
    <property type="match status" value="1"/>
</dbReference>
<dbReference type="GO" id="GO:0004252">
    <property type="term" value="F:serine-type endopeptidase activity"/>
    <property type="evidence" value="ECO:0007669"/>
    <property type="project" value="InterPro"/>
</dbReference>
<proteinExistence type="inferred from homology"/>
<dbReference type="GO" id="GO:0006465">
    <property type="term" value="P:signal peptide processing"/>
    <property type="evidence" value="ECO:0007669"/>
    <property type="project" value="InterPro"/>
</dbReference>
<evidence type="ECO:0000256" key="6">
    <source>
        <dbReference type="RuleBase" id="RU362042"/>
    </source>
</evidence>
<feature type="active site" evidence="5">
    <location>
        <position position="68"/>
    </location>
</feature>
<evidence type="ECO:0000256" key="5">
    <source>
        <dbReference type="PIRSR" id="PIRSR600223-1"/>
    </source>
</evidence>
<dbReference type="InterPro" id="IPR000223">
    <property type="entry name" value="Pept_S26A_signal_pept_1"/>
</dbReference>
<dbReference type="PANTHER" id="PTHR43390:SF1">
    <property type="entry name" value="CHLOROPLAST PROCESSING PEPTIDASE"/>
    <property type="match status" value="1"/>
</dbReference>
<evidence type="ECO:0000313" key="9">
    <source>
        <dbReference type="EMBL" id="PIP58340.1"/>
    </source>
</evidence>
<dbReference type="EMBL" id="PCSX01000014">
    <property type="protein sequence ID" value="PIP58340.1"/>
    <property type="molecule type" value="Genomic_DNA"/>
</dbReference>
<dbReference type="EC" id="3.4.21.89" evidence="3 6"/>
<dbReference type="PROSITE" id="PS00760">
    <property type="entry name" value="SPASE_I_2"/>
    <property type="match status" value="1"/>
</dbReference>
<reference evidence="9 10" key="1">
    <citation type="submission" date="2017-09" db="EMBL/GenBank/DDBJ databases">
        <title>Depth-based differentiation of microbial function through sediment-hosted aquifers and enrichment of novel symbionts in the deep terrestrial subsurface.</title>
        <authorList>
            <person name="Probst A.J."/>
            <person name="Ladd B."/>
            <person name="Jarett J.K."/>
            <person name="Geller-Mcgrath D.E."/>
            <person name="Sieber C.M."/>
            <person name="Emerson J.B."/>
            <person name="Anantharaman K."/>
            <person name="Thomas B.C."/>
            <person name="Malmstrom R."/>
            <person name="Stieglmeier M."/>
            <person name="Klingl A."/>
            <person name="Woyke T."/>
            <person name="Ryan C.M."/>
            <person name="Banfield J.F."/>
        </authorList>
    </citation>
    <scope>NUCLEOTIDE SEQUENCE [LARGE SCALE GENOMIC DNA]</scope>
    <source>
        <strain evidence="9">CG22_combo_CG10-13_8_21_14_all_37_9</strain>
    </source>
</reference>
<dbReference type="Gene3D" id="2.10.109.10">
    <property type="entry name" value="Umud Fragment, subunit A"/>
    <property type="match status" value="1"/>
</dbReference>
<dbReference type="PRINTS" id="PR00727">
    <property type="entry name" value="LEADERPTASE"/>
</dbReference>
<keyword evidence="4 6" id="KW-0378">Hydrolase</keyword>
<keyword evidence="6" id="KW-0645">Protease</keyword>
<accession>A0A2H0BMT1</accession>
<comment type="similarity">
    <text evidence="2 6">Belongs to the peptidase S26 family.</text>
</comment>
<evidence type="ECO:0000256" key="3">
    <source>
        <dbReference type="ARBA" id="ARBA00013208"/>
    </source>
</evidence>
<dbReference type="GO" id="GO:0016020">
    <property type="term" value="C:membrane"/>
    <property type="evidence" value="ECO:0007669"/>
    <property type="project" value="UniProtKB-SubCell"/>
</dbReference>
<gene>
    <name evidence="9" type="primary">lepB</name>
    <name evidence="9" type="ORF">COX02_00840</name>
</gene>
<evidence type="ECO:0000256" key="2">
    <source>
        <dbReference type="ARBA" id="ARBA00009370"/>
    </source>
</evidence>
<comment type="catalytic activity">
    <reaction evidence="1 6">
        <text>Cleavage of hydrophobic, N-terminal signal or leader sequences from secreted and periplasmic proteins.</text>
        <dbReference type="EC" id="3.4.21.89"/>
    </reaction>
</comment>
<evidence type="ECO:0000256" key="1">
    <source>
        <dbReference type="ARBA" id="ARBA00000677"/>
    </source>
</evidence>
<keyword evidence="6" id="KW-0472">Membrane</keyword>
<dbReference type="InterPro" id="IPR019757">
    <property type="entry name" value="Pept_S26A_signal_pept_1_Lys-AS"/>
</dbReference>
<evidence type="ECO:0000259" key="8">
    <source>
        <dbReference type="Pfam" id="PF10502"/>
    </source>
</evidence>
<dbReference type="NCBIfam" id="TIGR02227">
    <property type="entry name" value="sigpep_I_bact"/>
    <property type="match status" value="1"/>
</dbReference>
<sequence length="211" mass="24271">MEPEKNSLSEEIQITTPTSPENKLPDSKLKAKLKLSIWEIVKFVILTLVIVVPIRTFIAQPFIVHGGSMENTFFENEYLIVDELSYFLRLPVRGEVIIFRYPKNPSIFFIKRIVGLPGETLAIKNNRILIKQADDIWQALNEPYAKGKTFSDISDITLKDQEYFVVGDNRELSYDSRAWGPVKLDLIRGRAWLRLLPFARINYLPGASENN</sequence>
<dbReference type="CDD" id="cd06530">
    <property type="entry name" value="S26_SPase_I"/>
    <property type="match status" value="1"/>
</dbReference>
<evidence type="ECO:0000256" key="7">
    <source>
        <dbReference type="SAM" id="MobiDB-lite"/>
    </source>
</evidence>
<organism evidence="9 10">
    <name type="scientific">Candidatus Vogelbacteria bacterium CG22_combo_CG10-13_8_21_14_all_37_9</name>
    <dbReference type="NCBI Taxonomy" id="1975046"/>
    <lineage>
        <taxon>Bacteria</taxon>
        <taxon>Candidatus Vogeliibacteriota</taxon>
    </lineage>
</organism>